<dbReference type="Pfam" id="PF00534">
    <property type="entry name" value="Glycos_transf_1"/>
    <property type="match status" value="1"/>
</dbReference>
<dbReference type="SUPFAM" id="SSF53756">
    <property type="entry name" value="UDP-Glycosyltransferase/glycogen phosphorylase"/>
    <property type="match status" value="1"/>
</dbReference>
<proteinExistence type="predicted"/>
<evidence type="ECO:0000313" key="4">
    <source>
        <dbReference type="Proteomes" id="UP000426027"/>
    </source>
</evidence>
<feature type="domain" description="Glycosyltransferase subfamily 4-like N-terminal" evidence="2">
    <location>
        <begin position="11"/>
        <end position="181"/>
    </location>
</feature>
<dbReference type="GO" id="GO:0016757">
    <property type="term" value="F:glycosyltransferase activity"/>
    <property type="evidence" value="ECO:0007669"/>
    <property type="project" value="InterPro"/>
</dbReference>
<accession>A0A6I6GMX4</accession>
<protein>
    <submittedName>
        <fullName evidence="3">N-acetyl-alpha-D-glucosaminyl L-malate synthase BshA</fullName>
    </submittedName>
</protein>
<evidence type="ECO:0000259" key="1">
    <source>
        <dbReference type="Pfam" id="PF00534"/>
    </source>
</evidence>
<dbReference type="EMBL" id="CP046566">
    <property type="protein sequence ID" value="QGW29048.1"/>
    <property type="molecule type" value="Genomic_DNA"/>
</dbReference>
<dbReference type="InterPro" id="IPR023881">
    <property type="entry name" value="Thiol_BshA"/>
</dbReference>
<dbReference type="InterPro" id="IPR028098">
    <property type="entry name" value="Glyco_trans_4-like_N"/>
</dbReference>
<evidence type="ECO:0000259" key="2">
    <source>
        <dbReference type="Pfam" id="PF13439"/>
    </source>
</evidence>
<keyword evidence="4" id="KW-1185">Reference proteome</keyword>
<dbReference type="Proteomes" id="UP000426027">
    <property type="component" value="Chromosome"/>
</dbReference>
<organism evidence="3 4">
    <name type="scientific">Phnomibacter ginsenosidimutans</name>
    <dbReference type="NCBI Taxonomy" id="2676868"/>
    <lineage>
        <taxon>Bacteria</taxon>
        <taxon>Pseudomonadati</taxon>
        <taxon>Bacteroidota</taxon>
        <taxon>Chitinophagia</taxon>
        <taxon>Chitinophagales</taxon>
        <taxon>Chitinophagaceae</taxon>
        <taxon>Phnomibacter</taxon>
    </lineage>
</organism>
<dbReference type="AlphaFoldDB" id="A0A6I6GMX4"/>
<dbReference type="PANTHER" id="PTHR45947:SF3">
    <property type="entry name" value="SULFOQUINOVOSYL TRANSFERASE SQD2"/>
    <property type="match status" value="1"/>
</dbReference>
<sequence>MRIGIVLYPTFGGSGVLATELGMALANQGHQVHFITYRQPVRLSAFNANIFYHEVRITTYPLFEYPPYESALASTIVDVVLNQKLDLLHVHYAIPHALSAYIARQILEKNDGIRLPVITTLHGTDITLVGKDKTYEPVVTFSINESDAITAVSDNLKEETYKSFHVKKDIEVIHNFVDVSRFSKKPIDAFRKAVAPNGERILIHASNFRKLKRVDDVIRIFAKVLKQVPSKLMMVGDGPERHMAEELSRELDICNHVRFVGKQEQMEDVMVISDLFLLTSEYESFGLSALEAMAASVPVLSSNAGGIPEINVHGVTGYMAPVGHIDEMAEYAISMLKDDDTLARFKKQAYEHACKFDIQQIVPKYEALYESVLSKAK</sequence>
<dbReference type="GO" id="GO:0071793">
    <property type="term" value="P:bacillithiol biosynthetic process"/>
    <property type="evidence" value="ECO:0007669"/>
    <property type="project" value="InterPro"/>
</dbReference>
<dbReference type="InterPro" id="IPR001296">
    <property type="entry name" value="Glyco_trans_1"/>
</dbReference>
<reference evidence="3 4" key="1">
    <citation type="submission" date="2019-11" db="EMBL/GenBank/DDBJ databases">
        <authorList>
            <person name="Im W.T."/>
        </authorList>
    </citation>
    <scope>NUCLEOTIDE SEQUENCE [LARGE SCALE GENOMIC DNA]</scope>
    <source>
        <strain evidence="3 4">SB-02</strain>
    </source>
</reference>
<dbReference type="RefSeq" id="WP_157479401.1">
    <property type="nucleotide sequence ID" value="NZ_CP046566.1"/>
</dbReference>
<dbReference type="PANTHER" id="PTHR45947">
    <property type="entry name" value="SULFOQUINOVOSYL TRANSFERASE SQD2"/>
    <property type="match status" value="1"/>
</dbReference>
<dbReference type="Gene3D" id="3.40.50.2000">
    <property type="entry name" value="Glycogen Phosphorylase B"/>
    <property type="match status" value="2"/>
</dbReference>
<dbReference type="InterPro" id="IPR050194">
    <property type="entry name" value="Glycosyltransferase_grp1"/>
</dbReference>
<name>A0A6I6GMX4_9BACT</name>
<gene>
    <name evidence="3" type="primary">bshA</name>
    <name evidence="3" type="ORF">GLV81_13905</name>
</gene>
<feature type="domain" description="Glycosyl transferase family 1" evidence="1">
    <location>
        <begin position="190"/>
        <end position="351"/>
    </location>
</feature>
<evidence type="ECO:0000313" key="3">
    <source>
        <dbReference type="EMBL" id="QGW29048.1"/>
    </source>
</evidence>
<dbReference type="KEGG" id="fls:GLV81_13905"/>
<dbReference type="Pfam" id="PF13439">
    <property type="entry name" value="Glyco_transf_4"/>
    <property type="match status" value="1"/>
</dbReference>
<dbReference type="NCBIfam" id="TIGR03999">
    <property type="entry name" value="thiol_BshA"/>
    <property type="match status" value="1"/>
</dbReference>